<feature type="domain" description="B box-type" evidence="10">
    <location>
        <begin position="1"/>
        <end position="47"/>
    </location>
</feature>
<dbReference type="GO" id="GO:0006355">
    <property type="term" value="P:regulation of DNA-templated transcription"/>
    <property type="evidence" value="ECO:0007669"/>
    <property type="project" value="TreeGrafter"/>
</dbReference>
<gene>
    <name evidence="11" type="ORF">GUJ93_ZPchr0012g22038</name>
</gene>
<evidence type="ECO:0000256" key="3">
    <source>
        <dbReference type="ARBA" id="ARBA00022737"/>
    </source>
</evidence>
<keyword evidence="8" id="KW-0539">Nucleus</keyword>
<dbReference type="InterPro" id="IPR051979">
    <property type="entry name" value="B-box_zinc_finger"/>
</dbReference>
<organism evidence="11 12">
    <name type="scientific">Zizania palustris</name>
    <name type="common">Northern wild rice</name>
    <dbReference type="NCBI Taxonomy" id="103762"/>
    <lineage>
        <taxon>Eukaryota</taxon>
        <taxon>Viridiplantae</taxon>
        <taxon>Streptophyta</taxon>
        <taxon>Embryophyta</taxon>
        <taxon>Tracheophyta</taxon>
        <taxon>Spermatophyta</taxon>
        <taxon>Magnoliopsida</taxon>
        <taxon>Liliopsida</taxon>
        <taxon>Poales</taxon>
        <taxon>Poaceae</taxon>
        <taxon>BOP clade</taxon>
        <taxon>Oryzoideae</taxon>
        <taxon>Oryzeae</taxon>
        <taxon>Zizaniinae</taxon>
        <taxon>Zizania</taxon>
    </lineage>
</organism>
<dbReference type="InterPro" id="IPR000315">
    <property type="entry name" value="Znf_B-box"/>
</dbReference>
<dbReference type="EMBL" id="JAAALK010000080">
    <property type="protein sequence ID" value="KAG8095177.1"/>
    <property type="molecule type" value="Genomic_DNA"/>
</dbReference>
<evidence type="ECO:0000256" key="5">
    <source>
        <dbReference type="ARBA" id="ARBA00022833"/>
    </source>
</evidence>
<evidence type="ECO:0000259" key="10">
    <source>
        <dbReference type="PROSITE" id="PS50119"/>
    </source>
</evidence>
<keyword evidence="4 9" id="KW-0863">Zinc-finger</keyword>
<evidence type="ECO:0000256" key="6">
    <source>
        <dbReference type="ARBA" id="ARBA00023015"/>
    </source>
</evidence>
<reference evidence="11" key="2">
    <citation type="submission" date="2021-02" db="EMBL/GenBank/DDBJ databases">
        <authorList>
            <person name="Kimball J.A."/>
            <person name="Haas M.W."/>
            <person name="Macchietto M."/>
            <person name="Kono T."/>
            <person name="Duquette J."/>
            <person name="Shao M."/>
        </authorList>
    </citation>
    <scope>NUCLEOTIDE SEQUENCE</scope>
    <source>
        <tissue evidence="11">Fresh leaf tissue</tissue>
    </source>
</reference>
<comment type="subcellular location">
    <subcellularLocation>
        <location evidence="1">Nucleus</location>
    </subcellularLocation>
</comment>
<dbReference type="CDD" id="cd19821">
    <property type="entry name" value="Bbox1_BBX-like"/>
    <property type="match status" value="1"/>
</dbReference>
<reference evidence="11" key="1">
    <citation type="journal article" date="2021" name="bioRxiv">
        <title>Whole Genome Assembly and Annotation of Northern Wild Rice, Zizania palustris L., Supports a Whole Genome Duplication in the Zizania Genus.</title>
        <authorList>
            <person name="Haas M."/>
            <person name="Kono T."/>
            <person name="Macchietto M."/>
            <person name="Millas R."/>
            <person name="McGilp L."/>
            <person name="Shao M."/>
            <person name="Duquette J."/>
            <person name="Hirsch C.N."/>
            <person name="Kimball J."/>
        </authorList>
    </citation>
    <scope>NUCLEOTIDE SEQUENCE</scope>
    <source>
        <tissue evidence="11">Fresh leaf tissue</tissue>
    </source>
</reference>
<protein>
    <recommendedName>
        <fullName evidence="10">B box-type domain-containing protein</fullName>
    </recommendedName>
</protein>
<keyword evidence="2" id="KW-0479">Metal-binding</keyword>
<dbReference type="AlphaFoldDB" id="A0A8J5WUL5"/>
<evidence type="ECO:0000313" key="12">
    <source>
        <dbReference type="Proteomes" id="UP000729402"/>
    </source>
</evidence>
<accession>A0A8J5WUL5</accession>
<comment type="caution">
    <text evidence="11">The sequence shown here is derived from an EMBL/GenBank/DDBJ whole genome shotgun (WGS) entry which is preliminary data.</text>
</comment>
<keyword evidence="12" id="KW-1185">Reference proteome</keyword>
<name>A0A8J5WUL5_ZIZPA</name>
<evidence type="ECO:0000256" key="8">
    <source>
        <dbReference type="ARBA" id="ARBA00023242"/>
    </source>
</evidence>
<evidence type="ECO:0000256" key="4">
    <source>
        <dbReference type="ARBA" id="ARBA00022771"/>
    </source>
</evidence>
<keyword evidence="7" id="KW-0804">Transcription</keyword>
<keyword evidence="6" id="KW-0805">Transcription regulation</keyword>
<evidence type="ECO:0000256" key="2">
    <source>
        <dbReference type="ARBA" id="ARBA00022723"/>
    </source>
</evidence>
<sequence>MRVQCDDCGTEPVTVICCADEAALCSACDRRVHHANRLASKHRRLPLIHTSSSSPGDADVAAPLCDVCKVAPWRRGDLCSEDRAILCADCDDPIDAANELTAKHSRFLLIGAKFSTVLTDQAIPSTDCTSNDADDVATEDHSSVVSAGTSSALDATNGAVGGSSISDYLTSICLGWRVEDLLLDDDAFAAATAAASVSPYPLPISPSCPRYISMDKLVLG</sequence>
<dbReference type="SMART" id="SM00336">
    <property type="entry name" value="BBOX"/>
    <property type="match status" value="2"/>
</dbReference>
<dbReference type="Pfam" id="PF00643">
    <property type="entry name" value="zf-B_box"/>
    <property type="match status" value="1"/>
</dbReference>
<keyword evidence="5" id="KW-0862">Zinc</keyword>
<evidence type="ECO:0000256" key="9">
    <source>
        <dbReference type="PROSITE-ProRule" id="PRU00024"/>
    </source>
</evidence>
<evidence type="ECO:0000313" key="11">
    <source>
        <dbReference type="EMBL" id="KAG8095177.1"/>
    </source>
</evidence>
<evidence type="ECO:0000256" key="1">
    <source>
        <dbReference type="ARBA" id="ARBA00004123"/>
    </source>
</evidence>
<dbReference type="PROSITE" id="PS50119">
    <property type="entry name" value="ZF_BBOX"/>
    <property type="match status" value="1"/>
</dbReference>
<dbReference type="Proteomes" id="UP000729402">
    <property type="component" value="Unassembled WGS sequence"/>
</dbReference>
<dbReference type="OrthoDB" id="153872at2759"/>
<dbReference type="PANTHER" id="PTHR31832:SF83">
    <property type="entry name" value="OS06G0713000 PROTEIN"/>
    <property type="match status" value="1"/>
</dbReference>
<dbReference type="InterPro" id="IPR049808">
    <property type="entry name" value="CONSTANS-like_Bbox1"/>
</dbReference>
<dbReference type="GO" id="GO:0008270">
    <property type="term" value="F:zinc ion binding"/>
    <property type="evidence" value="ECO:0007669"/>
    <property type="project" value="UniProtKB-KW"/>
</dbReference>
<evidence type="ECO:0000256" key="7">
    <source>
        <dbReference type="ARBA" id="ARBA00023163"/>
    </source>
</evidence>
<proteinExistence type="predicted"/>
<dbReference type="GO" id="GO:0009640">
    <property type="term" value="P:photomorphogenesis"/>
    <property type="evidence" value="ECO:0007669"/>
    <property type="project" value="TreeGrafter"/>
</dbReference>
<dbReference type="PANTHER" id="PTHR31832">
    <property type="entry name" value="B-BOX ZINC FINGER PROTEIN 22"/>
    <property type="match status" value="1"/>
</dbReference>
<dbReference type="GO" id="GO:0005634">
    <property type="term" value="C:nucleus"/>
    <property type="evidence" value="ECO:0007669"/>
    <property type="project" value="UniProtKB-SubCell"/>
</dbReference>
<keyword evidence="3" id="KW-0677">Repeat</keyword>